<dbReference type="Gene3D" id="3.30.70.330">
    <property type="match status" value="2"/>
</dbReference>
<dbReference type="VEuPathDB" id="ToxoDB:BESB_064920"/>
<gene>
    <name evidence="5" type="ORF">BESB_064920</name>
</gene>
<proteinExistence type="predicted"/>
<sequence>MSLVPPQLQQLLQLSALANGCSQSRNLPERIDDANLGLSAFGTQGGLLSEPGNSAAGIGPSGNAASSRNNYSGSSNVSVVSGSCGTFPQLVVRSNDGAVGGKHGGHMYHGGSTRGSPAAYGCASPGSRETSPQQPGRTFVGNIPPDITRVSVKRLAERYGTVIGVEYDPQPGKWAYAYIIFATSTMADRAAGAMHGKRAFEHAEFHRLVSCRCAKDFPLTRLPLTKMDLPCLNTSPPSDGSLSSGNHGVHTPTPGLHGMDPRSTNNSSGVGVPMGQASPLTVGWALGGGSLSVSSATTPGGVAAPLSAASAASIVSPPINTNLGALHLGGTGQGVSSMCDASSSYSGMTEGVGGGGCGSSVSTAVGGSSILFSHQDFSCSISSPSQSASVRYAGSYASAETTTYSTSRSYQHGGVPGPQPSNLNADAAAAAFSGNAGSEAEGHTNAATGVLAALGGLGSRSAIQGMRIGPRRSCVLDPAVIQEQARKTTFTLLRDGPPGANLFIYGIPACWKELELMVLVGQFGHVVGIRVPPASSTVVPPSSNFPPGGPIGSSNTNTTLLSCCSYNRGFGFASYDNTSAAFEAFRQLSGLTVAGKALKIQLKNGEEHLLDSALKAMAATNAHLSAATGSSANLTFSGGTLGGAAPDAGHRGAVFFNAAHATAGSSLVSGRSWGRAASPLGRAHTGGPTSCMSPSWSTHGAGGAYHHTGNGLQFALSSSVSGMPVKHLAELSVLVAAAMNQQTGEKNIVSVEGPSGSLNEFGGGGTTGPSLAPTVALASSSAASECEVGGGRDAGKTSAAPDPFLAATAAGLSSLLAASGGSGKGTVTSQQQVLLQQAFSTMSAAQKQQLLRLLAQPTHQEAVRRFPTTVGAVGCGSHGKTGGRFAQQWVAGPDGLPGADSSGVDPGNGSSRALGLSLSLYRPSSTLRKFLIGELSHHQPSKAVFPPSEKTDLGSETRDSPLRQWHLQSRQAAEDSLSKADDAASNSAIATSSSFSHGTTGADARDGDGALVSNPAVNCGDAVGLPLGPQVAGASACGAPGHLGEWATFSGGAECLFGSLLGQHASGLRTSMDTEDRHSLEPSGDHFPFAEDDTHHVGYRGMPWFPAAPGEAGEGGNFAFGREDVSAPLPCNAAPGERPVPSRWPWPGGIPAADSDALSRRSSGGTHMVSASFSVAAAASEFCAAPMKMEGEEKGDGCASRATSCPVGDDFTGFSGSEAFPPVLPVCGVELPGGGEIQLGRGCTTAHTLVQQLAQCVSMLASPAGLFRQAGAPASLTLEEMESCRGEATGGGDGERRRRRDFGRKDHEGCNRATLAKEAEEESAGRSPSAESVPRCHEGHLEGASRVWEAAIGSGDSAGEEPQEGREERGCEAAGAPGEAESVVSLMCA</sequence>
<dbReference type="PROSITE" id="PS50102">
    <property type="entry name" value="RRM"/>
    <property type="match status" value="2"/>
</dbReference>
<feature type="region of interest" description="Disordered" evidence="3">
    <location>
        <begin position="1282"/>
        <end position="1384"/>
    </location>
</feature>
<feature type="compositionally biased region" description="Low complexity" evidence="3">
    <location>
        <begin position="1372"/>
        <end position="1381"/>
    </location>
</feature>
<evidence type="ECO:0000313" key="5">
    <source>
        <dbReference type="EMBL" id="PFH34461.1"/>
    </source>
</evidence>
<dbReference type="SUPFAM" id="SSF54928">
    <property type="entry name" value="RNA-binding domain, RBD"/>
    <property type="match status" value="1"/>
</dbReference>
<feature type="compositionally biased region" description="Polar residues" evidence="3">
    <location>
        <begin position="235"/>
        <end position="246"/>
    </location>
</feature>
<evidence type="ECO:0000259" key="4">
    <source>
        <dbReference type="PROSITE" id="PS50102"/>
    </source>
</evidence>
<feature type="compositionally biased region" description="Basic and acidic residues" evidence="3">
    <location>
        <begin position="1334"/>
        <end position="1343"/>
    </location>
</feature>
<accession>A0A2A9MDW7</accession>
<dbReference type="CDD" id="cd00590">
    <property type="entry name" value="RRM_SF"/>
    <property type="match status" value="1"/>
</dbReference>
<protein>
    <recommendedName>
        <fullName evidence="4">RRM domain-containing protein</fullName>
    </recommendedName>
</protein>
<dbReference type="InterPro" id="IPR000504">
    <property type="entry name" value="RRM_dom"/>
</dbReference>
<dbReference type="Proteomes" id="UP000224006">
    <property type="component" value="Chromosome VI"/>
</dbReference>
<dbReference type="InterPro" id="IPR035979">
    <property type="entry name" value="RBD_domain_sf"/>
</dbReference>
<dbReference type="SMART" id="SM00360">
    <property type="entry name" value="RRM"/>
    <property type="match status" value="2"/>
</dbReference>
<feature type="compositionally biased region" description="Low complexity" evidence="3">
    <location>
        <begin position="61"/>
        <end position="72"/>
    </location>
</feature>
<feature type="compositionally biased region" description="Basic and acidic residues" evidence="3">
    <location>
        <begin position="1303"/>
        <end position="1318"/>
    </location>
</feature>
<name>A0A2A9MDW7_BESBE</name>
<evidence type="ECO:0000256" key="3">
    <source>
        <dbReference type="SAM" id="MobiDB-lite"/>
    </source>
</evidence>
<feature type="domain" description="RRM" evidence="4">
    <location>
        <begin position="136"/>
        <end position="216"/>
    </location>
</feature>
<dbReference type="EMBL" id="NWUJ01000006">
    <property type="protein sequence ID" value="PFH34461.1"/>
    <property type="molecule type" value="Genomic_DNA"/>
</dbReference>
<keyword evidence="6" id="KW-1185">Reference proteome</keyword>
<organism evidence="5 6">
    <name type="scientific">Besnoitia besnoiti</name>
    <name type="common">Apicomplexan protozoan</name>
    <dbReference type="NCBI Taxonomy" id="94643"/>
    <lineage>
        <taxon>Eukaryota</taxon>
        <taxon>Sar</taxon>
        <taxon>Alveolata</taxon>
        <taxon>Apicomplexa</taxon>
        <taxon>Conoidasida</taxon>
        <taxon>Coccidia</taxon>
        <taxon>Eucoccidiorida</taxon>
        <taxon>Eimeriorina</taxon>
        <taxon>Sarcocystidae</taxon>
        <taxon>Besnoitia</taxon>
    </lineage>
</organism>
<dbReference type="GeneID" id="40311420"/>
<evidence type="ECO:0000256" key="1">
    <source>
        <dbReference type="ARBA" id="ARBA00022884"/>
    </source>
</evidence>
<feature type="domain" description="RRM" evidence="4">
    <location>
        <begin position="500"/>
        <end position="605"/>
    </location>
</feature>
<dbReference type="GO" id="GO:0003723">
    <property type="term" value="F:RNA binding"/>
    <property type="evidence" value="ECO:0007669"/>
    <property type="project" value="UniProtKB-UniRule"/>
</dbReference>
<reference evidence="5 6" key="1">
    <citation type="submission" date="2017-09" db="EMBL/GenBank/DDBJ databases">
        <title>Genome sequencing of Besnoitia besnoiti strain Bb-Ger1.</title>
        <authorList>
            <person name="Schares G."/>
            <person name="Venepally P."/>
            <person name="Lorenzi H.A."/>
        </authorList>
    </citation>
    <scope>NUCLEOTIDE SEQUENCE [LARGE SCALE GENOMIC DNA]</scope>
    <source>
        <strain evidence="5 6">Bb-Ger1</strain>
    </source>
</reference>
<feature type="region of interest" description="Disordered" evidence="3">
    <location>
        <begin position="116"/>
        <end position="135"/>
    </location>
</feature>
<evidence type="ECO:0000313" key="6">
    <source>
        <dbReference type="Proteomes" id="UP000224006"/>
    </source>
</evidence>
<dbReference type="KEGG" id="bbes:BESB_064920"/>
<dbReference type="PANTHER" id="PTHR48027">
    <property type="entry name" value="HETEROGENEOUS NUCLEAR RIBONUCLEOPROTEIN 87F-RELATED"/>
    <property type="match status" value="1"/>
</dbReference>
<dbReference type="RefSeq" id="XP_029218470.1">
    <property type="nucleotide sequence ID" value="XM_029364887.1"/>
</dbReference>
<keyword evidence="1 2" id="KW-0694">RNA-binding</keyword>
<feature type="region of interest" description="Disordered" evidence="3">
    <location>
        <begin position="940"/>
        <end position="962"/>
    </location>
</feature>
<feature type="region of interest" description="Disordered" evidence="3">
    <location>
        <begin position="235"/>
        <end position="274"/>
    </location>
</feature>
<dbReference type="OrthoDB" id="331453at2759"/>
<dbReference type="InterPro" id="IPR012677">
    <property type="entry name" value="Nucleotide-bd_a/b_plait_sf"/>
</dbReference>
<dbReference type="Pfam" id="PF00076">
    <property type="entry name" value="RRM_1"/>
    <property type="match status" value="1"/>
</dbReference>
<dbReference type="InterPro" id="IPR052462">
    <property type="entry name" value="SLIRP/GR-RBP-like"/>
</dbReference>
<feature type="region of interest" description="Disordered" evidence="3">
    <location>
        <begin position="52"/>
        <end position="72"/>
    </location>
</feature>
<evidence type="ECO:0000256" key="2">
    <source>
        <dbReference type="PROSITE-ProRule" id="PRU00176"/>
    </source>
</evidence>
<comment type="caution">
    <text evidence="5">The sequence shown here is derived from an EMBL/GenBank/DDBJ whole genome shotgun (WGS) entry which is preliminary data.</text>
</comment>
<feature type="compositionally biased region" description="Basic and acidic residues" evidence="3">
    <location>
        <begin position="949"/>
        <end position="961"/>
    </location>
</feature>